<proteinExistence type="predicted"/>
<accession>A0A6J5N5V5</accession>
<dbReference type="PANTHER" id="PTHR43371">
    <property type="entry name" value="VITAMIN B12-DEPENDENT RIBONUCLEOTIDE REDUCTASE"/>
    <property type="match status" value="1"/>
</dbReference>
<dbReference type="InterPro" id="IPR050862">
    <property type="entry name" value="RdRp_reductase_class-2"/>
</dbReference>
<name>A0A6J5N5V5_9CAUD</name>
<evidence type="ECO:0000256" key="3">
    <source>
        <dbReference type="ARBA" id="ARBA00023002"/>
    </source>
</evidence>
<keyword evidence="2" id="KW-0846">Cobalamin</keyword>
<organism evidence="6">
    <name type="scientific">uncultured Caudovirales phage</name>
    <dbReference type="NCBI Taxonomy" id="2100421"/>
    <lineage>
        <taxon>Viruses</taxon>
        <taxon>Duplodnaviria</taxon>
        <taxon>Heunggongvirae</taxon>
        <taxon>Uroviricota</taxon>
        <taxon>Caudoviricetes</taxon>
        <taxon>Peduoviridae</taxon>
        <taxon>Maltschvirus</taxon>
        <taxon>Maltschvirus maltsch</taxon>
    </lineage>
</organism>
<dbReference type="PRINTS" id="PR01183">
    <property type="entry name" value="RIBORDTASEM1"/>
</dbReference>
<keyword evidence="3" id="KW-0560">Oxidoreductase</keyword>
<dbReference type="SUPFAM" id="SSF51998">
    <property type="entry name" value="PFL-like glycyl radical enzymes"/>
    <property type="match status" value="1"/>
</dbReference>
<gene>
    <name evidence="6" type="ORF">UFOVP649_38</name>
</gene>
<comment type="cofactor">
    <cofactor evidence="1">
        <name>adenosylcob(III)alamin</name>
        <dbReference type="ChEBI" id="CHEBI:18408"/>
    </cofactor>
</comment>
<dbReference type="Pfam" id="PF02867">
    <property type="entry name" value="Ribonuc_red_lgC"/>
    <property type="match status" value="1"/>
</dbReference>
<keyword evidence="4" id="KW-0170">Cobalt</keyword>
<reference evidence="6" key="1">
    <citation type="submission" date="2020-04" db="EMBL/GenBank/DDBJ databases">
        <authorList>
            <person name="Chiriac C."/>
            <person name="Salcher M."/>
            <person name="Ghai R."/>
            <person name="Kavagutti S V."/>
        </authorList>
    </citation>
    <scope>NUCLEOTIDE SEQUENCE</scope>
</reference>
<evidence type="ECO:0000256" key="4">
    <source>
        <dbReference type="ARBA" id="ARBA00023285"/>
    </source>
</evidence>
<evidence type="ECO:0000256" key="1">
    <source>
        <dbReference type="ARBA" id="ARBA00001922"/>
    </source>
</evidence>
<evidence type="ECO:0000259" key="5">
    <source>
        <dbReference type="Pfam" id="PF02867"/>
    </source>
</evidence>
<evidence type="ECO:0000313" key="6">
    <source>
        <dbReference type="EMBL" id="CAB4154880.1"/>
    </source>
</evidence>
<dbReference type="InterPro" id="IPR000788">
    <property type="entry name" value="RNR_lg_C"/>
</dbReference>
<dbReference type="PANTHER" id="PTHR43371:SF1">
    <property type="entry name" value="RIBONUCLEOSIDE-DIPHOSPHATE REDUCTASE"/>
    <property type="match status" value="1"/>
</dbReference>
<protein>
    <submittedName>
        <fullName evidence="6">Ribonucleotide reductase large subunit, C-terminal</fullName>
    </submittedName>
</protein>
<feature type="domain" description="Ribonucleotide reductase large subunit C-terminal" evidence="5">
    <location>
        <begin position="31"/>
        <end position="132"/>
    </location>
</feature>
<sequence>MSLKENASYEKIARTGRVQDWLDSPESRLPVSCTVFVVEDGMESPDGIEASWRFVSHGLRNAAGVAVHLSKLRARGSDNGKGLIASGPVSFATIYSKLNEILRRGGKFRNGAITLHLDYNHPDAIEFVTASRAELPWAKRCLNVDQDFLKNASKELIAASLKAIARGDLWLTKLSHNEKGERIYANVCLEILLPHRGTCLLQHINLGGCSIDELPSVFSEGMDQLCTLHGRTGVGNTGEYLSSLIDRQVGLGMLGLANFLSIAEISYAEFAEALKAVNGNLPTEQTVALKAARSFEKAFLDAAAIARSHKMDRALTIAPTASCSYRYLDSRGFTTTPEIAPPIAREVDRDSETMGVESFDYGPVETASMVGWKAYKEVADGLVMMMQRTGMFHGYSMNSWSDMVVYDEQFLDEWLKSPQTSLYYALQVQENTQAKDNVGVELGGDFANFFNMEGVAEDALAAPDYCSRCAE</sequence>
<dbReference type="GO" id="GO:0031419">
    <property type="term" value="F:cobalamin binding"/>
    <property type="evidence" value="ECO:0007669"/>
    <property type="project" value="UniProtKB-KW"/>
</dbReference>
<evidence type="ECO:0000256" key="2">
    <source>
        <dbReference type="ARBA" id="ARBA00022628"/>
    </source>
</evidence>
<dbReference type="Gene3D" id="3.20.70.20">
    <property type="match status" value="1"/>
</dbReference>
<dbReference type="EMBL" id="LR796624">
    <property type="protein sequence ID" value="CAB4154880.1"/>
    <property type="molecule type" value="Genomic_DNA"/>
</dbReference>
<dbReference type="GO" id="GO:0004748">
    <property type="term" value="F:ribonucleoside-diphosphate reductase activity, thioredoxin disulfide as acceptor"/>
    <property type="evidence" value="ECO:0007669"/>
    <property type="project" value="TreeGrafter"/>
</dbReference>